<proteinExistence type="predicted"/>
<gene>
    <name evidence="1" type="ORF">LTR37_018031</name>
</gene>
<evidence type="ECO:0000313" key="1">
    <source>
        <dbReference type="EMBL" id="KAK3696295.1"/>
    </source>
</evidence>
<accession>A0ACC3MI47</accession>
<protein>
    <submittedName>
        <fullName evidence="1">Uncharacterized protein</fullName>
    </submittedName>
</protein>
<evidence type="ECO:0000313" key="2">
    <source>
        <dbReference type="Proteomes" id="UP001281147"/>
    </source>
</evidence>
<dbReference type="EMBL" id="JAUTXU010000244">
    <property type="protein sequence ID" value="KAK3696295.1"/>
    <property type="molecule type" value="Genomic_DNA"/>
</dbReference>
<dbReference type="Proteomes" id="UP001281147">
    <property type="component" value="Unassembled WGS sequence"/>
</dbReference>
<name>A0ACC3MI47_9PEZI</name>
<sequence length="157" mass="17747">MLLSRLSLLNRLNHSRPFTAVSRLLEKPLPRRRVIDENEITESFLKGSGPGGLVVKCQETRSREQNRKLARRLLSERLEEREKGSESRTAIKTERARTKKASADKKARRKYKKLAEEKAADPDGPEEGLARDVAIAVNIEEGKQVDASNDGDQNDKQ</sequence>
<organism evidence="1 2">
    <name type="scientific">Vermiconidia calcicola</name>
    <dbReference type="NCBI Taxonomy" id="1690605"/>
    <lineage>
        <taxon>Eukaryota</taxon>
        <taxon>Fungi</taxon>
        <taxon>Dikarya</taxon>
        <taxon>Ascomycota</taxon>
        <taxon>Pezizomycotina</taxon>
        <taxon>Dothideomycetes</taxon>
        <taxon>Dothideomycetidae</taxon>
        <taxon>Mycosphaerellales</taxon>
        <taxon>Extremaceae</taxon>
        <taxon>Vermiconidia</taxon>
    </lineage>
</organism>
<reference evidence="1" key="1">
    <citation type="submission" date="2023-07" db="EMBL/GenBank/DDBJ databases">
        <title>Black Yeasts Isolated from many extreme environments.</title>
        <authorList>
            <person name="Coleine C."/>
            <person name="Stajich J.E."/>
            <person name="Selbmann L."/>
        </authorList>
    </citation>
    <scope>NUCLEOTIDE SEQUENCE</scope>
    <source>
        <strain evidence="1">CCFEE 5714</strain>
    </source>
</reference>
<comment type="caution">
    <text evidence="1">The sequence shown here is derived from an EMBL/GenBank/DDBJ whole genome shotgun (WGS) entry which is preliminary data.</text>
</comment>
<keyword evidence="2" id="KW-1185">Reference proteome</keyword>